<organism evidence="3 4">
    <name type="scientific">Colletotrichum salicis</name>
    <dbReference type="NCBI Taxonomy" id="1209931"/>
    <lineage>
        <taxon>Eukaryota</taxon>
        <taxon>Fungi</taxon>
        <taxon>Dikarya</taxon>
        <taxon>Ascomycota</taxon>
        <taxon>Pezizomycotina</taxon>
        <taxon>Sordariomycetes</taxon>
        <taxon>Hypocreomycetidae</taxon>
        <taxon>Glomerellales</taxon>
        <taxon>Glomerellaceae</taxon>
        <taxon>Colletotrichum</taxon>
        <taxon>Colletotrichum acutatum species complex</taxon>
    </lineage>
</organism>
<reference evidence="3 4" key="1">
    <citation type="submission" date="2014-02" db="EMBL/GenBank/DDBJ databases">
        <title>The genome sequence of Colletotrichum salicis CBS 607.94.</title>
        <authorList>
            <person name="Baroncelli R."/>
            <person name="Thon M.R."/>
        </authorList>
    </citation>
    <scope>NUCLEOTIDE SEQUENCE [LARGE SCALE GENOMIC DNA]</scope>
    <source>
        <strain evidence="3 4">CBS 607.94</strain>
    </source>
</reference>
<dbReference type="SUPFAM" id="SSF57959">
    <property type="entry name" value="Leucine zipper domain"/>
    <property type="match status" value="1"/>
</dbReference>
<feature type="region of interest" description="Disordered" evidence="1">
    <location>
        <begin position="180"/>
        <end position="206"/>
    </location>
</feature>
<gene>
    <name evidence="3" type="ORF">CSAL01_05717</name>
</gene>
<feature type="domain" description="BZIP" evidence="2">
    <location>
        <begin position="251"/>
        <end position="314"/>
    </location>
</feature>
<dbReference type="PROSITE" id="PS00036">
    <property type="entry name" value="BZIP_BASIC"/>
    <property type="match status" value="1"/>
</dbReference>
<dbReference type="Gene3D" id="1.20.5.170">
    <property type="match status" value="1"/>
</dbReference>
<dbReference type="OrthoDB" id="295274at2759"/>
<proteinExistence type="predicted"/>
<evidence type="ECO:0000313" key="4">
    <source>
        <dbReference type="Proteomes" id="UP000070121"/>
    </source>
</evidence>
<dbReference type="STRING" id="1209931.A0A135UL50"/>
<dbReference type="CDD" id="cd14687">
    <property type="entry name" value="bZIP_ATF2"/>
    <property type="match status" value="1"/>
</dbReference>
<dbReference type="GO" id="GO:0003700">
    <property type="term" value="F:DNA-binding transcription factor activity"/>
    <property type="evidence" value="ECO:0007669"/>
    <property type="project" value="InterPro"/>
</dbReference>
<dbReference type="InterPro" id="IPR004827">
    <property type="entry name" value="bZIP"/>
</dbReference>
<sequence length="344" mass="38366">MPSRQPPYSDVRQGICKKPNLPGLANLEGEPSDAHAGGNMMAQSVYPELLPMYTIPQQPLLSPITECQQCQRWSGCDCYATGPAVSPGTPASSMASVHQEVDFQIYQMFNSTSATPSDFPTATWASQCEVWPTYQQLDFQPPDSLVYSLPHPWSNPVNTPPTLGQNWQDLSDNQLQVDLNPGRASTRQTPRMANGREPESMRQPPMKKARLVAREHASPMDTVSYDEDAKCTEAANEHKESDHETCSSSRPEGKKTYRVKNRAAAKRCREKTKQHELDLAAQEKRVTEERMYLDACVAALKNEVLVLRSQILEHGDCDCEIIRGYIARTAHNVSIGLHGERQLA</sequence>
<feature type="compositionally biased region" description="Polar residues" evidence="1">
    <location>
        <begin position="180"/>
        <end position="191"/>
    </location>
</feature>
<dbReference type="Pfam" id="PF07716">
    <property type="entry name" value="bZIP_2"/>
    <property type="match status" value="1"/>
</dbReference>
<protein>
    <recommendedName>
        <fullName evidence="2">BZIP domain-containing protein</fullName>
    </recommendedName>
</protein>
<keyword evidence="4" id="KW-1185">Reference proteome</keyword>
<dbReference type="InterPro" id="IPR046347">
    <property type="entry name" value="bZIP_sf"/>
</dbReference>
<evidence type="ECO:0000259" key="2">
    <source>
        <dbReference type="PROSITE" id="PS50217"/>
    </source>
</evidence>
<dbReference type="PROSITE" id="PS50217">
    <property type="entry name" value="BZIP"/>
    <property type="match status" value="1"/>
</dbReference>
<evidence type="ECO:0000256" key="1">
    <source>
        <dbReference type="SAM" id="MobiDB-lite"/>
    </source>
</evidence>
<dbReference type="EMBL" id="JFFI01001320">
    <property type="protein sequence ID" value="KXH61112.1"/>
    <property type="molecule type" value="Genomic_DNA"/>
</dbReference>
<dbReference type="Proteomes" id="UP000070121">
    <property type="component" value="Unassembled WGS sequence"/>
</dbReference>
<comment type="caution">
    <text evidence="3">The sequence shown here is derived from an EMBL/GenBank/DDBJ whole genome shotgun (WGS) entry which is preliminary data.</text>
</comment>
<dbReference type="SMART" id="SM00338">
    <property type="entry name" value="BRLZ"/>
    <property type="match status" value="1"/>
</dbReference>
<dbReference type="AlphaFoldDB" id="A0A135UL50"/>
<name>A0A135UL50_9PEZI</name>
<accession>A0A135UL50</accession>
<evidence type="ECO:0000313" key="3">
    <source>
        <dbReference type="EMBL" id="KXH61112.1"/>
    </source>
</evidence>